<reference evidence="2" key="1">
    <citation type="submission" date="2018-03" db="EMBL/GenBank/DDBJ databases">
        <authorList>
            <person name="Guldener U."/>
        </authorList>
    </citation>
    <scope>NUCLEOTIDE SEQUENCE [LARGE SCALE GENOMIC DNA]</scope>
    <source>
        <strain evidence="2">ATCC34888</strain>
    </source>
</reference>
<gene>
    <name evidence="2" type="ORF">PSANT_00553</name>
</gene>
<sequence>MSTVLAQPTPSRPRHASLPTLSHLRAARSRKPFYAKPGNGVQPHSLSVRQANQKSRDGQAGLLRYLAPVLLRVARVAASSGCETGFCRILACSLAASRRATEIQQRVWMDGHARLTAKSECAGRVDGAKGRRTNQRTASTSEKGLARDGRKGAV</sequence>
<feature type="compositionally biased region" description="Polar residues" evidence="1">
    <location>
        <begin position="42"/>
        <end position="53"/>
    </location>
</feature>
<feature type="region of interest" description="Disordered" evidence="1">
    <location>
        <begin position="33"/>
        <end position="53"/>
    </location>
</feature>
<feature type="compositionally biased region" description="Basic and acidic residues" evidence="1">
    <location>
        <begin position="144"/>
        <end position="154"/>
    </location>
</feature>
<feature type="region of interest" description="Disordered" evidence="1">
    <location>
        <begin position="124"/>
        <end position="154"/>
    </location>
</feature>
<evidence type="ECO:0000256" key="1">
    <source>
        <dbReference type="SAM" id="MobiDB-lite"/>
    </source>
</evidence>
<organism evidence="2 3">
    <name type="scientific">Pseudozyma antarctica</name>
    <name type="common">Yeast</name>
    <name type="synonym">Candida antarctica</name>
    <dbReference type="NCBI Taxonomy" id="84753"/>
    <lineage>
        <taxon>Eukaryota</taxon>
        <taxon>Fungi</taxon>
        <taxon>Dikarya</taxon>
        <taxon>Basidiomycota</taxon>
        <taxon>Ustilaginomycotina</taxon>
        <taxon>Ustilaginomycetes</taxon>
        <taxon>Ustilaginales</taxon>
        <taxon>Ustilaginaceae</taxon>
        <taxon>Moesziomyces</taxon>
    </lineage>
</organism>
<evidence type="ECO:0000313" key="2">
    <source>
        <dbReference type="EMBL" id="SPO42869.1"/>
    </source>
</evidence>
<evidence type="ECO:0000313" key="3">
    <source>
        <dbReference type="Proteomes" id="UP000325008"/>
    </source>
</evidence>
<protein>
    <submittedName>
        <fullName evidence="2">Uncharacterized protein</fullName>
    </submittedName>
</protein>
<dbReference type="AlphaFoldDB" id="A0A5C3FHK7"/>
<keyword evidence="3" id="KW-1185">Reference proteome</keyword>
<dbReference type="Proteomes" id="UP000325008">
    <property type="component" value="Unassembled WGS sequence"/>
</dbReference>
<name>A0A5C3FHK7_PSEA2</name>
<comment type="caution">
    <text evidence="2">The sequence shown here is derived from an EMBL/GenBank/DDBJ whole genome shotgun (WGS) entry which is preliminary data.</text>
</comment>
<proteinExistence type="predicted"/>
<dbReference type="EMBL" id="OOIQ01000001">
    <property type="protein sequence ID" value="SPO42869.1"/>
    <property type="molecule type" value="Genomic_DNA"/>
</dbReference>
<accession>A0A5C3FHK7</accession>